<dbReference type="SUPFAM" id="SSF48371">
    <property type="entry name" value="ARM repeat"/>
    <property type="match status" value="1"/>
</dbReference>
<evidence type="ECO:0000313" key="1">
    <source>
        <dbReference type="EMBL" id="KXG78417.1"/>
    </source>
</evidence>
<dbReference type="AlphaFoldDB" id="A0A140LCZ2"/>
<evidence type="ECO:0008006" key="3">
    <source>
        <dbReference type="Google" id="ProtNLM"/>
    </source>
</evidence>
<dbReference type="RefSeq" id="WP_066351595.1">
    <property type="nucleotide sequence ID" value="NZ_LOED01000003.1"/>
</dbReference>
<gene>
    <name evidence="1" type="ORF">AN618_04840</name>
</gene>
<accession>A0A140LCZ2</accession>
<dbReference type="InterPro" id="IPR016024">
    <property type="entry name" value="ARM-type_fold"/>
</dbReference>
<sequence>MQRKTQKKASKVDYSLLIKRQILSYLEALKNKDCTVGQLDRSMKKLFSMGDLVVPVCLSKLKESDEELAPIVCYALEYANDYRLVEPLMDILVMPQVSDKVKARILSVLSHYGVDTGDLPLNSIMKDFEKVVTQSLVEMIDDINKDYFLIPYILDDLQDFPPEVKLAYIRDIGEHRLEKAVVLLEILSKVDDVPVAEEAARALGKIKSGKALYALNKVFREVTNERLKKTVEREIRRLKFSGVAEEPYEMPVTLKKPVKVILSSIDGLGSRALWIAWRNPIKKRRLCSMNLLVNVSEGIKDCWSISQMTSREFENSVRDLSRSTIIVETDAQYAVALIKDAFYWNLKTGNPIPYQFFFWKGVIEESMSCRLAPKPYRPDFSMYDLLSIKADEDYYKSTFDLFNYRLFEDWFVAEPRVYDYAEEHKSKNGYYIKKMTLSKAESLFSKFTAELIEPRVETLRRMLELAADFLNRMGERELVKVVLSAMLHLDSDPLHYHPFIQRMIIESLRVALINMKNGFDMRVNPEAFD</sequence>
<proteinExistence type="predicted"/>
<comment type="caution">
    <text evidence="1">The sequence shown here is derived from an EMBL/GenBank/DDBJ whole genome shotgun (WGS) entry which is preliminary data.</text>
</comment>
<dbReference type="Proteomes" id="UP000070427">
    <property type="component" value="Unassembled WGS sequence"/>
</dbReference>
<dbReference type="InterPro" id="IPR011989">
    <property type="entry name" value="ARM-like"/>
</dbReference>
<evidence type="ECO:0000313" key="2">
    <source>
        <dbReference type="Proteomes" id="UP000070427"/>
    </source>
</evidence>
<dbReference type="EMBL" id="LOED01000003">
    <property type="protein sequence ID" value="KXG78417.1"/>
    <property type="molecule type" value="Genomic_DNA"/>
</dbReference>
<dbReference type="Gene3D" id="1.25.10.10">
    <property type="entry name" value="Leucine-rich Repeat Variant"/>
    <property type="match status" value="1"/>
</dbReference>
<organism evidence="1 2">
    <name type="scientific">Fervidicola ferrireducens</name>
    <dbReference type="NCBI Taxonomy" id="520764"/>
    <lineage>
        <taxon>Bacteria</taxon>
        <taxon>Bacillati</taxon>
        <taxon>Bacillota</taxon>
        <taxon>Clostridia</taxon>
        <taxon>Thermosediminibacterales</taxon>
        <taxon>Thermosediminibacteraceae</taxon>
        <taxon>Fervidicola</taxon>
    </lineage>
</organism>
<protein>
    <recommendedName>
        <fullName evidence="3">HEAT repeat domain-containing protein</fullName>
    </recommendedName>
</protein>
<reference evidence="1 2" key="1">
    <citation type="submission" date="2015-12" db="EMBL/GenBank/DDBJ databases">
        <title>Draft genome sequnece of Fervidicola ferrireducens strain Y170.</title>
        <authorList>
            <person name="Patel B.K."/>
        </authorList>
    </citation>
    <scope>NUCLEOTIDE SEQUENCE [LARGE SCALE GENOMIC DNA]</scope>
    <source>
        <strain evidence="1 2">Y170</strain>
    </source>
</reference>
<dbReference type="OrthoDB" id="5390106at2"/>
<name>A0A140LCZ2_9FIRM</name>
<dbReference type="InParanoid" id="A0A140LCZ2"/>
<keyword evidence="2" id="KW-1185">Reference proteome</keyword>
<dbReference type="STRING" id="520764.AN618_04840"/>